<dbReference type="GeneID" id="105313231"/>
<sequence>MRIIRQSMTTPCKIIDIYDRITSLSAQCNHNRVINFLMMAAIQEKARQLYREIAQIPVATGGRIFRSGDGLYEVKVKWSQKDLKRGLTVTFDKSYLVRRDPGTKKLSLFNSSNFQHDATSVLLESYSTCGKFRAVLMKGKSSKMESGAEPQQFIEIWDSNSLIKSFNVKEQLGKKHGKINVDDQFSSFQLSSDGSKLLYVAEKKVPDSISYFKKNNGDEDKGSEPKEMGTEYVYRQSWGEQLTTVINPIIVVLDIKTEECTVIDSPSNYSCGRARWVPDSTKELVYVGYNNEPLKLGLLYCNRKSTLFCANVDTNVSSKIIIINDMTHLHCHMTSIILIIM</sequence>
<dbReference type="InterPro" id="IPR045550">
    <property type="entry name" value="AARE_N"/>
</dbReference>
<reference evidence="5" key="1">
    <citation type="journal article" date="2010" name="Nature">
        <title>The Amphimedon queenslandica genome and the evolution of animal complexity.</title>
        <authorList>
            <person name="Srivastava M."/>
            <person name="Simakov O."/>
            <person name="Chapman J."/>
            <person name="Fahey B."/>
            <person name="Gauthier M.E."/>
            <person name="Mitros T."/>
            <person name="Richards G.S."/>
            <person name="Conaco C."/>
            <person name="Dacre M."/>
            <person name="Hellsten U."/>
            <person name="Larroux C."/>
            <person name="Putnam N.H."/>
            <person name="Stanke M."/>
            <person name="Adamska M."/>
            <person name="Darling A."/>
            <person name="Degnan S.M."/>
            <person name="Oakley T.H."/>
            <person name="Plachetzki D.C."/>
            <person name="Zhai Y."/>
            <person name="Adamski M."/>
            <person name="Calcino A."/>
            <person name="Cummins S.F."/>
            <person name="Goodstein D.M."/>
            <person name="Harris C."/>
            <person name="Jackson D.J."/>
            <person name="Leys S.P."/>
            <person name="Shu S."/>
            <person name="Woodcroft B.J."/>
            <person name="Vervoort M."/>
            <person name="Kosik K.S."/>
            <person name="Manning G."/>
            <person name="Degnan B.M."/>
            <person name="Rokhsar D.S."/>
        </authorList>
    </citation>
    <scope>NUCLEOTIDE SEQUENCE [LARGE SCALE GENOMIC DNA]</scope>
</reference>
<dbReference type="PANTHER" id="PTHR42776">
    <property type="entry name" value="SERINE PEPTIDASE S9 FAMILY MEMBER"/>
    <property type="match status" value="1"/>
</dbReference>
<feature type="domain" description="Acylamino-acid-releasing enzyme N-terminal" evidence="3">
    <location>
        <begin position="45"/>
        <end position="314"/>
    </location>
</feature>
<keyword evidence="2" id="KW-0378">Hydrolase</keyword>
<protein>
    <recommendedName>
        <fullName evidence="3">Acylamino-acid-releasing enzyme N-terminal domain-containing protein</fullName>
    </recommendedName>
</protein>
<keyword evidence="5" id="KW-1185">Reference proteome</keyword>
<organism evidence="4 5">
    <name type="scientific">Amphimedon queenslandica</name>
    <name type="common">Sponge</name>
    <dbReference type="NCBI Taxonomy" id="400682"/>
    <lineage>
        <taxon>Eukaryota</taxon>
        <taxon>Metazoa</taxon>
        <taxon>Porifera</taxon>
        <taxon>Demospongiae</taxon>
        <taxon>Heteroscleromorpha</taxon>
        <taxon>Haplosclerida</taxon>
        <taxon>Niphatidae</taxon>
        <taxon>Amphimedon</taxon>
    </lineage>
</organism>
<dbReference type="Pfam" id="PF19283">
    <property type="entry name" value="APEH_N"/>
    <property type="match status" value="1"/>
</dbReference>
<dbReference type="PANTHER" id="PTHR42776:SF4">
    <property type="entry name" value="ACYLAMINO-ACID-RELEASING ENZYME"/>
    <property type="match status" value="1"/>
</dbReference>
<name>A0AAN0JAD0_AMPQE</name>
<proteinExistence type="inferred from homology"/>
<dbReference type="Proteomes" id="UP000007879">
    <property type="component" value="Unassembled WGS sequence"/>
</dbReference>
<comment type="similarity">
    <text evidence="1">Belongs to the peptidase S9C family.</text>
</comment>
<dbReference type="GO" id="GO:0004252">
    <property type="term" value="F:serine-type endopeptidase activity"/>
    <property type="evidence" value="ECO:0007669"/>
    <property type="project" value="TreeGrafter"/>
</dbReference>
<dbReference type="SUPFAM" id="SSF82171">
    <property type="entry name" value="DPP6 N-terminal domain-like"/>
    <property type="match status" value="1"/>
</dbReference>
<dbReference type="EnsemblMetazoa" id="XM_019998114.1">
    <property type="protein sequence ID" value="XP_019853673.1"/>
    <property type="gene ID" value="LOC105313231"/>
</dbReference>
<dbReference type="AlphaFoldDB" id="A0AAN0JAD0"/>
<evidence type="ECO:0000313" key="4">
    <source>
        <dbReference type="EnsemblMetazoa" id="XP_019853673.1"/>
    </source>
</evidence>
<evidence type="ECO:0000256" key="1">
    <source>
        <dbReference type="ARBA" id="ARBA00010040"/>
    </source>
</evidence>
<dbReference type="RefSeq" id="XP_019853673.1">
    <property type="nucleotide sequence ID" value="XM_019998114.1"/>
</dbReference>
<accession>A0AAN0JAD0</accession>
<evidence type="ECO:0000313" key="5">
    <source>
        <dbReference type="Proteomes" id="UP000007879"/>
    </source>
</evidence>
<dbReference type="KEGG" id="aqu:105313231"/>
<reference evidence="4" key="2">
    <citation type="submission" date="2024-06" db="UniProtKB">
        <authorList>
            <consortium name="EnsemblMetazoa"/>
        </authorList>
    </citation>
    <scope>IDENTIFICATION</scope>
</reference>
<evidence type="ECO:0000259" key="3">
    <source>
        <dbReference type="Pfam" id="PF19283"/>
    </source>
</evidence>
<evidence type="ECO:0000256" key="2">
    <source>
        <dbReference type="ARBA" id="ARBA00022801"/>
    </source>
</evidence>